<gene>
    <name evidence="3" type="ORF">C7M71_010740</name>
</gene>
<evidence type="ECO:0000313" key="3">
    <source>
        <dbReference type="EMBL" id="AXI77841.1"/>
    </source>
</evidence>
<feature type="region of interest" description="Disordered" evidence="1">
    <location>
        <begin position="21"/>
        <end position="43"/>
    </location>
</feature>
<dbReference type="Proteomes" id="UP000249340">
    <property type="component" value="Chromosome"/>
</dbReference>
<dbReference type="SUPFAM" id="SSF52980">
    <property type="entry name" value="Restriction endonuclease-like"/>
    <property type="match status" value="1"/>
</dbReference>
<name>A0A345SVT6_9ACTN</name>
<dbReference type="InterPro" id="IPR012296">
    <property type="entry name" value="Nuclease_put_TT1808"/>
</dbReference>
<proteinExistence type="predicted"/>
<evidence type="ECO:0000256" key="1">
    <source>
        <dbReference type="SAM" id="MobiDB-lite"/>
    </source>
</evidence>
<dbReference type="Pfam" id="PF05685">
    <property type="entry name" value="Uma2"/>
    <property type="match status" value="1"/>
</dbReference>
<accession>A0A345SVT6</accession>
<reference evidence="4" key="1">
    <citation type="submission" date="2018-07" db="EMBL/GenBank/DDBJ databases">
        <title>Streptacidiphilus bronchialis DSM 106435 chromosome.</title>
        <authorList>
            <person name="Batra D."/>
            <person name="Gulvik C.A."/>
        </authorList>
    </citation>
    <scope>NUCLEOTIDE SEQUENCE [LARGE SCALE GENOMIC DNA]</scope>
    <source>
        <strain evidence="4">DSM 106435</strain>
    </source>
</reference>
<dbReference type="OrthoDB" id="5524117at2"/>
<keyword evidence="3" id="KW-0378">Hydrolase</keyword>
<dbReference type="EMBL" id="CP031264">
    <property type="protein sequence ID" value="AXI77841.1"/>
    <property type="molecule type" value="Genomic_DNA"/>
</dbReference>
<organism evidence="3 4">
    <name type="scientific">Peterkaempfera bronchialis</name>
    <dbReference type="NCBI Taxonomy" id="2126346"/>
    <lineage>
        <taxon>Bacteria</taxon>
        <taxon>Bacillati</taxon>
        <taxon>Actinomycetota</taxon>
        <taxon>Actinomycetes</taxon>
        <taxon>Kitasatosporales</taxon>
        <taxon>Streptomycetaceae</taxon>
        <taxon>Peterkaempfera</taxon>
    </lineage>
</organism>
<dbReference type="GO" id="GO:0004519">
    <property type="term" value="F:endonuclease activity"/>
    <property type="evidence" value="ECO:0007669"/>
    <property type="project" value="UniProtKB-KW"/>
</dbReference>
<keyword evidence="4" id="KW-1185">Reference proteome</keyword>
<feature type="domain" description="Putative restriction endonuclease" evidence="2">
    <location>
        <begin position="46"/>
        <end position="187"/>
    </location>
</feature>
<dbReference type="PANTHER" id="PTHR35400">
    <property type="entry name" value="SLR1083 PROTEIN"/>
    <property type="match status" value="1"/>
</dbReference>
<dbReference type="Gene3D" id="3.90.1570.10">
    <property type="entry name" value="tt1808, chain A"/>
    <property type="match status" value="1"/>
</dbReference>
<dbReference type="InterPro" id="IPR008538">
    <property type="entry name" value="Uma2"/>
</dbReference>
<feature type="compositionally biased region" description="Basic and acidic residues" evidence="1">
    <location>
        <begin position="21"/>
        <end position="34"/>
    </location>
</feature>
<protein>
    <submittedName>
        <fullName evidence="3">Uma2 family endonuclease</fullName>
    </submittedName>
</protein>
<dbReference type="PANTHER" id="PTHR35400:SF3">
    <property type="entry name" value="SLL1072 PROTEIN"/>
    <property type="match status" value="1"/>
</dbReference>
<keyword evidence="3" id="KW-0255">Endonuclease</keyword>
<evidence type="ECO:0000259" key="2">
    <source>
        <dbReference type="Pfam" id="PF05685"/>
    </source>
</evidence>
<dbReference type="KEGG" id="stri:C7M71_010740"/>
<dbReference type="AlphaFoldDB" id="A0A345SVT6"/>
<dbReference type="CDD" id="cd06260">
    <property type="entry name" value="DUF820-like"/>
    <property type="match status" value="1"/>
</dbReference>
<dbReference type="InterPro" id="IPR011335">
    <property type="entry name" value="Restrct_endonuc-II-like"/>
</dbReference>
<sequence length="203" mass="22247">MGYRRCRCAVNGMDQLRSRPLVDGERSHRAHTSDATHWTTSTPSAPAPGWAHQAFSRALANQLDEAVCAAKAPFQVAEAVNVRSEGRLFVPDIVIADDSAVDWSTTVVPVEAVLLLVEIVCPFNKPQDRVFKPALYAQANVPAYWRVELEPSPHVIVHELSGNAYQEVGILKGQQTATVAGAFTAELDLDRVRARFRPTDACD</sequence>
<evidence type="ECO:0000313" key="4">
    <source>
        <dbReference type="Proteomes" id="UP000249340"/>
    </source>
</evidence>
<keyword evidence="3" id="KW-0540">Nuclease</keyword>